<protein>
    <submittedName>
        <fullName evidence="1">Uncharacterized protein</fullName>
    </submittedName>
</protein>
<organism evidence="1 2">
    <name type="scientific">Mikania micrantha</name>
    <name type="common">bitter vine</name>
    <dbReference type="NCBI Taxonomy" id="192012"/>
    <lineage>
        <taxon>Eukaryota</taxon>
        <taxon>Viridiplantae</taxon>
        <taxon>Streptophyta</taxon>
        <taxon>Embryophyta</taxon>
        <taxon>Tracheophyta</taxon>
        <taxon>Spermatophyta</taxon>
        <taxon>Magnoliopsida</taxon>
        <taxon>eudicotyledons</taxon>
        <taxon>Gunneridae</taxon>
        <taxon>Pentapetalae</taxon>
        <taxon>asterids</taxon>
        <taxon>campanulids</taxon>
        <taxon>Asterales</taxon>
        <taxon>Asteraceae</taxon>
        <taxon>Asteroideae</taxon>
        <taxon>Heliantheae alliance</taxon>
        <taxon>Eupatorieae</taxon>
        <taxon>Mikania</taxon>
    </lineage>
</organism>
<evidence type="ECO:0000313" key="2">
    <source>
        <dbReference type="Proteomes" id="UP000326396"/>
    </source>
</evidence>
<dbReference type="EMBL" id="SZYD01000017">
    <property type="protein sequence ID" value="KAD3066908.1"/>
    <property type="molecule type" value="Genomic_DNA"/>
</dbReference>
<dbReference type="AlphaFoldDB" id="A0A5N6LZA1"/>
<dbReference type="Proteomes" id="UP000326396">
    <property type="component" value="Linkage Group LG7"/>
</dbReference>
<evidence type="ECO:0000313" key="1">
    <source>
        <dbReference type="EMBL" id="KAD3066908.1"/>
    </source>
</evidence>
<reference evidence="1 2" key="1">
    <citation type="submission" date="2019-05" db="EMBL/GenBank/DDBJ databases">
        <title>Mikania micrantha, genome provides insights into the molecular mechanism of rapid growth.</title>
        <authorList>
            <person name="Liu B."/>
        </authorList>
    </citation>
    <scope>NUCLEOTIDE SEQUENCE [LARGE SCALE GENOMIC DNA]</scope>
    <source>
        <strain evidence="1">NLD-2019</strain>
        <tissue evidence="1">Leaf</tissue>
    </source>
</reference>
<proteinExistence type="predicted"/>
<keyword evidence="2" id="KW-1185">Reference proteome</keyword>
<gene>
    <name evidence="1" type="ORF">E3N88_34788</name>
</gene>
<comment type="caution">
    <text evidence="1">The sequence shown here is derived from an EMBL/GenBank/DDBJ whole genome shotgun (WGS) entry which is preliminary data.</text>
</comment>
<name>A0A5N6LZA1_9ASTR</name>
<accession>A0A5N6LZA1</accession>
<sequence length="109" mass="12479">MKVRRSSANHAKVRPKVRAVQRFGYRLAGAEQENVEGYAWTPKTPKSVEKRRSYARLMLGFSRERLENEFGRERESLAAFNEENGLLQGFYSPGGIRVRFGRSVRVSGT</sequence>